<evidence type="ECO:0000256" key="5">
    <source>
        <dbReference type="ARBA" id="ARBA00022729"/>
    </source>
</evidence>
<dbReference type="PROSITE" id="PS50213">
    <property type="entry name" value="FAS1"/>
    <property type="match status" value="1"/>
</dbReference>
<evidence type="ECO:0000256" key="8">
    <source>
        <dbReference type="ARBA" id="ARBA00023288"/>
    </source>
</evidence>
<comment type="subcellular location">
    <subcellularLocation>
        <location evidence="1">Cell membrane</location>
        <topology evidence="1">Lipid-anchor</topology>
        <topology evidence="1">GPI-anchor</topology>
    </subcellularLocation>
</comment>
<dbReference type="Gene3D" id="2.30.180.10">
    <property type="entry name" value="FAS1 domain"/>
    <property type="match status" value="1"/>
</dbReference>
<evidence type="ECO:0000256" key="7">
    <source>
        <dbReference type="ARBA" id="ARBA00023136"/>
    </source>
</evidence>
<keyword evidence="7 10" id="KW-0472">Membrane</keyword>
<comment type="caution">
    <text evidence="12">The sequence shown here is derived from an EMBL/GenBank/DDBJ whole genome shotgun (WGS) entry which is preliminary data.</text>
</comment>
<keyword evidence="6" id="KW-0654">Proteoglycan</keyword>
<evidence type="ECO:0000256" key="2">
    <source>
        <dbReference type="ARBA" id="ARBA00007843"/>
    </source>
</evidence>
<evidence type="ECO:0000256" key="3">
    <source>
        <dbReference type="ARBA" id="ARBA00022475"/>
    </source>
</evidence>
<evidence type="ECO:0000256" key="1">
    <source>
        <dbReference type="ARBA" id="ARBA00004609"/>
    </source>
</evidence>
<reference evidence="12 13" key="1">
    <citation type="submission" date="2021-05" db="EMBL/GenBank/DDBJ databases">
        <title>Genome Assembly of Synthetic Allotetraploid Brassica napus Reveals Homoeologous Exchanges between Subgenomes.</title>
        <authorList>
            <person name="Davis J.T."/>
        </authorList>
    </citation>
    <scope>NUCLEOTIDE SEQUENCE [LARGE SCALE GENOMIC DNA]</scope>
    <source>
        <strain evidence="13">cv. Da-Ae</strain>
        <tissue evidence="12">Seedling</tissue>
    </source>
</reference>
<feature type="compositionally biased region" description="Basic and acidic residues" evidence="9">
    <location>
        <begin position="322"/>
        <end position="333"/>
    </location>
</feature>
<feature type="compositionally biased region" description="Pro residues" evidence="9">
    <location>
        <begin position="278"/>
        <end position="288"/>
    </location>
</feature>
<dbReference type="InterPro" id="IPR000782">
    <property type="entry name" value="FAS1_domain"/>
</dbReference>
<keyword evidence="10" id="KW-0812">Transmembrane</keyword>
<evidence type="ECO:0000313" key="13">
    <source>
        <dbReference type="Proteomes" id="UP000824890"/>
    </source>
</evidence>
<feature type="domain" description="FAS1" evidence="11">
    <location>
        <begin position="89"/>
        <end position="154"/>
    </location>
</feature>
<dbReference type="PANTHER" id="PTHR32382:SF90">
    <property type="entry name" value="FAS1 DOMAIN-CONTAINING PROTEIN"/>
    <property type="match status" value="1"/>
</dbReference>
<keyword evidence="6" id="KW-0325">Glycoprotein</keyword>
<evidence type="ECO:0000256" key="6">
    <source>
        <dbReference type="ARBA" id="ARBA00022974"/>
    </source>
</evidence>
<keyword evidence="8" id="KW-0449">Lipoprotein</keyword>
<keyword evidence="10" id="KW-1133">Transmembrane helix</keyword>
<proteinExistence type="inferred from homology"/>
<evidence type="ECO:0000256" key="10">
    <source>
        <dbReference type="SAM" id="Phobius"/>
    </source>
</evidence>
<gene>
    <name evidence="12" type="ORF">HID58_013041</name>
</gene>
<comment type="similarity">
    <text evidence="2">Belongs to the fasciclin-like AGP family.</text>
</comment>
<feature type="transmembrane region" description="Helical" evidence="10">
    <location>
        <begin position="343"/>
        <end position="360"/>
    </location>
</feature>
<evidence type="ECO:0000256" key="4">
    <source>
        <dbReference type="ARBA" id="ARBA00022622"/>
    </source>
</evidence>
<dbReference type="SUPFAM" id="SSF82153">
    <property type="entry name" value="FAS1 domain"/>
    <property type="match status" value="1"/>
</dbReference>
<dbReference type="Proteomes" id="UP000824890">
    <property type="component" value="Unassembled WGS sequence"/>
</dbReference>
<accession>A0ABQ8E2U5</accession>
<feature type="compositionally biased region" description="Low complexity" evidence="9">
    <location>
        <begin position="261"/>
        <end position="277"/>
    </location>
</feature>
<feature type="region of interest" description="Disordered" evidence="9">
    <location>
        <begin position="254"/>
        <end position="337"/>
    </location>
</feature>
<dbReference type="EMBL" id="JAGKQM010000003">
    <property type="protein sequence ID" value="KAH0935924.1"/>
    <property type="molecule type" value="Genomic_DNA"/>
</dbReference>
<dbReference type="InterPro" id="IPR033254">
    <property type="entry name" value="Plant_FLA"/>
</dbReference>
<name>A0ABQ8E2U5_BRANA</name>
<dbReference type="InterPro" id="IPR036378">
    <property type="entry name" value="FAS1_dom_sf"/>
</dbReference>
<organism evidence="12 13">
    <name type="scientific">Brassica napus</name>
    <name type="common">Rape</name>
    <dbReference type="NCBI Taxonomy" id="3708"/>
    <lineage>
        <taxon>Eukaryota</taxon>
        <taxon>Viridiplantae</taxon>
        <taxon>Streptophyta</taxon>
        <taxon>Embryophyta</taxon>
        <taxon>Tracheophyta</taxon>
        <taxon>Spermatophyta</taxon>
        <taxon>Magnoliopsida</taxon>
        <taxon>eudicotyledons</taxon>
        <taxon>Gunneridae</taxon>
        <taxon>Pentapetalae</taxon>
        <taxon>rosids</taxon>
        <taxon>malvids</taxon>
        <taxon>Brassicales</taxon>
        <taxon>Brassicaceae</taxon>
        <taxon>Brassiceae</taxon>
        <taxon>Brassica</taxon>
    </lineage>
</organism>
<dbReference type="PANTHER" id="PTHR32382">
    <property type="entry name" value="FASCICLIN-LIKE ARABINOGALACTAN PROTEIN"/>
    <property type="match status" value="1"/>
</dbReference>
<evidence type="ECO:0000313" key="12">
    <source>
        <dbReference type="EMBL" id="KAH0935924.1"/>
    </source>
</evidence>
<keyword evidence="5" id="KW-0732">Signal</keyword>
<evidence type="ECO:0000256" key="9">
    <source>
        <dbReference type="SAM" id="MobiDB-lite"/>
    </source>
</evidence>
<keyword evidence="13" id="KW-1185">Reference proteome</keyword>
<keyword evidence="4" id="KW-0336">GPI-anchor</keyword>
<protein>
    <recommendedName>
        <fullName evidence="11">FAS1 domain-containing protein</fullName>
    </recommendedName>
</protein>
<sequence>MVNKENTISLRVANSNNSASVFVSPLKIHLGSPMLLYGRTDESFSGSLPLSMKSLGPVSILRLEIDVLCVLDCNHQRFSFAYVLDFGLSDNITHAFEKYSNFSTMSELFTKTKLTTLISKYQTITLLAVNNNNISSITNKSAIELKNILMTHVILDYYDELKLKGMKEKSIMLTTLYQTTGLGEEMNGFLNCTKSKGKVYFGSGVKGSPLNAEYVTTLYHNPFNLSIIQISMPIVAPGLSLAVLPPPPPPVPLAPAPAPSPMDAAMAPSPSPMSGATPPAPAPAPAPGPGDEDNASDSNVPKLTPETETPEVDSPAPTPSADNEKIEAADKAGKTSSACKTRFSFEVVVLLIVFFVSFAWF</sequence>
<evidence type="ECO:0000259" key="11">
    <source>
        <dbReference type="PROSITE" id="PS50213"/>
    </source>
</evidence>
<keyword evidence="3" id="KW-1003">Cell membrane</keyword>